<organism evidence="1">
    <name type="scientific">Arundo donax</name>
    <name type="common">Giant reed</name>
    <name type="synonym">Donax arundinaceus</name>
    <dbReference type="NCBI Taxonomy" id="35708"/>
    <lineage>
        <taxon>Eukaryota</taxon>
        <taxon>Viridiplantae</taxon>
        <taxon>Streptophyta</taxon>
        <taxon>Embryophyta</taxon>
        <taxon>Tracheophyta</taxon>
        <taxon>Spermatophyta</taxon>
        <taxon>Magnoliopsida</taxon>
        <taxon>Liliopsida</taxon>
        <taxon>Poales</taxon>
        <taxon>Poaceae</taxon>
        <taxon>PACMAD clade</taxon>
        <taxon>Arundinoideae</taxon>
        <taxon>Arundineae</taxon>
        <taxon>Arundo</taxon>
    </lineage>
</organism>
<reference evidence="1" key="1">
    <citation type="submission" date="2014-09" db="EMBL/GenBank/DDBJ databases">
        <authorList>
            <person name="Magalhaes I.L.F."/>
            <person name="Oliveira U."/>
            <person name="Santos F.R."/>
            <person name="Vidigal T.H.D.A."/>
            <person name="Brescovit A.D."/>
            <person name="Santos A.J."/>
        </authorList>
    </citation>
    <scope>NUCLEOTIDE SEQUENCE</scope>
    <source>
        <tissue evidence="1">Shoot tissue taken approximately 20 cm above the soil surface</tissue>
    </source>
</reference>
<sequence length="69" mass="7926">MNSHREVPECEGFHWLAPLWINPLNKYGLSFCNPKLTLPNPFDIIFLSKVSHEQVWDDLSDSVKSVTPS</sequence>
<name>A0A0A9CJJ2_ARUDO</name>
<dbReference type="EMBL" id="GBRH01221411">
    <property type="protein sequence ID" value="JAD76484.1"/>
    <property type="molecule type" value="Transcribed_RNA"/>
</dbReference>
<protein>
    <submittedName>
        <fullName evidence="1">Uncharacterized protein</fullName>
    </submittedName>
</protein>
<evidence type="ECO:0000313" key="1">
    <source>
        <dbReference type="EMBL" id="JAD76484.1"/>
    </source>
</evidence>
<proteinExistence type="predicted"/>
<reference evidence="1" key="2">
    <citation type="journal article" date="2015" name="Data Brief">
        <title>Shoot transcriptome of the giant reed, Arundo donax.</title>
        <authorList>
            <person name="Barrero R.A."/>
            <person name="Guerrero F.D."/>
            <person name="Moolhuijzen P."/>
            <person name="Goolsby J.A."/>
            <person name="Tidwell J."/>
            <person name="Bellgard S.E."/>
            <person name="Bellgard M.I."/>
        </authorList>
    </citation>
    <scope>NUCLEOTIDE SEQUENCE</scope>
    <source>
        <tissue evidence="1">Shoot tissue taken approximately 20 cm above the soil surface</tissue>
    </source>
</reference>
<accession>A0A0A9CJJ2</accession>
<dbReference type="AlphaFoldDB" id="A0A0A9CJJ2"/>